<dbReference type="EMBL" id="KN848752">
    <property type="protein sequence ID" value="KIR77424.1"/>
    <property type="molecule type" value="Genomic_DNA"/>
</dbReference>
<sequence length="412" mass="46813">MGRAWVFKNKDAFLANRVLHSLDGRSVLLSDEDYKAVRELVSAAIANTGEEASGTIQDYSKALESLEEARERQLRTGRGSEFTLDLSKQPYSMRWQTKPEWLRDDVSKVLVSWTWKKVSEEHSRVPGTTVSLFLDDPVVAPFTTVEGGRLRSRLQNSAQIYGNAREIEDRCFDPNALPLAGVHLQSCAYNDDEDSARFRRTEHHLLDLWRDDVLLTSVATGRALTADETMSLIPLPLYKDFIHHQSKPMTHFSESKITRKKPSSYIAWDDPEWKNWLQEVVTMWKRNLTMSELPTRGYGSLFNAVRDIRAGKGKDVMRSRYGEGSEPFTIQKYFESISPLQRFMAVSGRLALSNLTDDEVMSRLPPRAYYQWKGIEAGREGFSIKKIIHGYHSRSQGHAAAGTNSADNSATQ</sequence>
<proteinExistence type="predicted"/>
<keyword evidence="2" id="KW-1185">Reference proteome</keyword>
<protein>
    <submittedName>
        <fullName evidence="1">Uncharacterized protein</fullName>
    </submittedName>
</protein>
<dbReference type="Proteomes" id="UP000054272">
    <property type="component" value="Unassembled WGS sequence"/>
</dbReference>
<organism evidence="1 2">
    <name type="scientific">Cryptococcus gattii EJB2</name>
    <dbReference type="NCBI Taxonomy" id="1296103"/>
    <lineage>
        <taxon>Eukaryota</taxon>
        <taxon>Fungi</taxon>
        <taxon>Dikarya</taxon>
        <taxon>Basidiomycota</taxon>
        <taxon>Agaricomycotina</taxon>
        <taxon>Tremellomycetes</taxon>
        <taxon>Tremellales</taxon>
        <taxon>Cryptococcaceae</taxon>
        <taxon>Cryptococcus</taxon>
        <taxon>Cryptococcus gattii species complex</taxon>
    </lineage>
</organism>
<name>A0ABR5BQ07_9TREE</name>
<evidence type="ECO:0000313" key="1">
    <source>
        <dbReference type="EMBL" id="KIR77424.1"/>
    </source>
</evidence>
<reference evidence="1 2" key="1">
    <citation type="submission" date="2015-01" db="EMBL/GenBank/DDBJ databases">
        <title>The Genome Sequence of Cryptococcus gattii EJB2.</title>
        <authorList>
            <consortium name="The Broad Institute Genomics Platform"/>
            <person name="Cuomo C."/>
            <person name="Litvintseva A."/>
            <person name="Chen Y."/>
            <person name="Heitman J."/>
            <person name="Sun S."/>
            <person name="Springer D."/>
            <person name="Dromer F."/>
            <person name="Young S."/>
            <person name="Zeng Q."/>
            <person name="Gargeya S."/>
            <person name="Abouelleil A."/>
            <person name="Alvarado L."/>
            <person name="Chapman S.B."/>
            <person name="Gainer-Dewar J."/>
            <person name="Goldberg J."/>
            <person name="Griggs A."/>
            <person name="Gujja S."/>
            <person name="Hansen M."/>
            <person name="Howarth C."/>
            <person name="Imamovic A."/>
            <person name="Larimer J."/>
            <person name="Murphy C."/>
            <person name="Naylor J."/>
            <person name="Pearson M."/>
            <person name="Priest M."/>
            <person name="Roberts A."/>
            <person name="Saif S."/>
            <person name="Shea T."/>
            <person name="Sykes S."/>
            <person name="Wortman J."/>
            <person name="Nusbaum C."/>
            <person name="Birren B."/>
        </authorList>
    </citation>
    <scope>NUCLEOTIDE SEQUENCE [LARGE SCALE GENOMIC DNA]</scope>
    <source>
        <strain evidence="1 2">EJB2</strain>
    </source>
</reference>
<gene>
    <name evidence="1" type="ORF">I306_05618</name>
</gene>
<evidence type="ECO:0000313" key="2">
    <source>
        <dbReference type="Proteomes" id="UP000054272"/>
    </source>
</evidence>
<accession>A0ABR5BQ07</accession>